<dbReference type="InterPro" id="IPR036397">
    <property type="entry name" value="RNaseH_sf"/>
</dbReference>
<dbReference type="AlphaFoldDB" id="A0A2G9TP11"/>
<evidence type="ECO:0000313" key="3">
    <source>
        <dbReference type="EMBL" id="PIO59734.1"/>
    </source>
</evidence>
<dbReference type="PANTHER" id="PTHR37984">
    <property type="entry name" value="PROTEIN CBG26694"/>
    <property type="match status" value="1"/>
</dbReference>
<proteinExistence type="predicted"/>
<dbReference type="Pfam" id="PF00665">
    <property type="entry name" value="rve"/>
    <property type="match status" value="1"/>
</dbReference>
<feature type="non-terminal residue" evidence="3">
    <location>
        <position position="494"/>
    </location>
</feature>
<dbReference type="Gene3D" id="3.30.420.10">
    <property type="entry name" value="Ribonuclease H-like superfamily/Ribonuclease H"/>
    <property type="match status" value="1"/>
</dbReference>
<gene>
    <name evidence="3" type="ORF">TELCIR_18794</name>
</gene>
<evidence type="ECO:0000313" key="4">
    <source>
        <dbReference type="Proteomes" id="UP000230423"/>
    </source>
</evidence>
<dbReference type="SUPFAM" id="SSF53098">
    <property type="entry name" value="Ribonuclease H-like"/>
    <property type="match status" value="1"/>
</dbReference>
<feature type="domain" description="Integrase catalytic" evidence="2">
    <location>
        <begin position="12"/>
        <end position="179"/>
    </location>
</feature>
<evidence type="ECO:0000256" key="1">
    <source>
        <dbReference type="SAM" id="MobiDB-lite"/>
    </source>
</evidence>
<sequence length="494" mass="56474">MGKDPVKIPSHPWEEPEKVWQRLHMDFCETSGGVKWLLVVDARSKWLEAVKMAATTAEKTILKLKEIFSRNGLPEQLVSYNGPPFTSAEFREYCMKRGIQQIFTPPYHPNSNGEAERLCKLLKTRCIKGCVPRSRWETRCGTYGKAPAEMLMGRVLRTTLNIIRTKSDALPANKYRERMKRNYDPGKKERRFEVGQEVFIRNYAGTGYRWIPGIVVKTLGASTYEVHFGMGRWKEAMELQHFAVWIRTNQTTKSNTCYQYFRCHRSTTGQVFRSTINPRRFSLKRRIRMREKVHRSCTSYMNVKNDVLTGVTSVEFCMEHLGHGHKSESRAVEEEEISSESLTATDSPGRMEDFVEEREEGIERLYVTASEDVRHVIEGVCHENFGSSQLIIMDGTVQVQLSLLTTRAILAPSAEKLKAISDECSKLQGRGSKGAYHCLRKIDDVLSKALTIIAGTKEPNDYRGLHPKGNIEEQEMTKQLGAISSESRSEMEPK</sequence>
<name>A0A2G9TP11_TELCI</name>
<dbReference type="EMBL" id="KZ357056">
    <property type="protein sequence ID" value="PIO59734.1"/>
    <property type="molecule type" value="Genomic_DNA"/>
</dbReference>
<dbReference type="InterPro" id="IPR012337">
    <property type="entry name" value="RNaseH-like_sf"/>
</dbReference>
<dbReference type="InterPro" id="IPR050951">
    <property type="entry name" value="Retrovirus_Pol_polyprotein"/>
</dbReference>
<accession>A0A2G9TP11</accession>
<evidence type="ECO:0000259" key="2">
    <source>
        <dbReference type="PROSITE" id="PS50994"/>
    </source>
</evidence>
<dbReference type="GO" id="GO:0003676">
    <property type="term" value="F:nucleic acid binding"/>
    <property type="evidence" value="ECO:0007669"/>
    <property type="project" value="InterPro"/>
</dbReference>
<dbReference type="InterPro" id="IPR001584">
    <property type="entry name" value="Integrase_cat-core"/>
</dbReference>
<feature type="region of interest" description="Disordered" evidence="1">
    <location>
        <begin position="327"/>
        <end position="350"/>
    </location>
</feature>
<dbReference type="PANTHER" id="PTHR37984:SF5">
    <property type="entry name" value="PROTEIN NYNRIN-LIKE"/>
    <property type="match status" value="1"/>
</dbReference>
<organism evidence="3 4">
    <name type="scientific">Teladorsagia circumcincta</name>
    <name type="common">Brown stomach worm</name>
    <name type="synonym">Ostertagia circumcincta</name>
    <dbReference type="NCBI Taxonomy" id="45464"/>
    <lineage>
        <taxon>Eukaryota</taxon>
        <taxon>Metazoa</taxon>
        <taxon>Ecdysozoa</taxon>
        <taxon>Nematoda</taxon>
        <taxon>Chromadorea</taxon>
        <taxon>Rhabditida</taxon>
        <taxon>Rhabditina</taxon>
        <taxon>Rhabditomorpha</taxon>
        <taxon>Strongyloidea</taxon>
        <taxon>Trichostrongylidae</taxon>
        <taxon>Teladorsagia</taxon>
    </lineage>
</organism>
<dbReference type="PROSITE" id="PS50994">
    <property type="entry name" value="INTEGRASE"/>
    <property type="match status" value="1"/>
</dbReference>
<dbReference type="OrthoDB" id="10057092at2759"/>
<feature type="region of interest" description="Disordered" evidence="1">
    <location>
        <begin position="461"/>
        <end position="494"/>
    </location>
</feature>
<dbReference type="Proteomes" id="UP000230423">
    <property type="component" value="Unassembled WGS sequence"/>
</dbReference>
<keyword evidence="4" id="KW-1185">Reference proteome</keyword>
<reference evidence="3 4" key="1">
    <citation type="submission" date="2015-09" db="EMBL/GenBank/DDBJ databases">
        <title>Draft genome of the parasitic nematode Teladorsagia circumcincta isolate WARC Sus (inbred).</title>
        <authorList>
            <person name="Mitreva M."/>
        </authorList>
    </citation>
    <scope>NUCLEOTIDE SEQUENCE [LARGE SCALE GENOMIC DNA]</scope>
    <source>
        <strain evidence="3 4">S</strain>
    </source>
</reference>
<dbReference type="GO" id="GO:0015074">
    <property type="term" value="P:DNA integration"/>
    <property type="evidence" value="ECO:0007669"/>
    <property type="project" value="InterPro"/>
</dbReference>
<protein>
    <submittedName>
        <fullName evidence="3">Integrase core domain protein</fullName>
    </submittedName>
</protein>